<feature type="signal peptide" evidence="3">
    <location>
        <begin position="1"/>
        <end position="34"/>
    </location>
</feature>
<keyword evidence="5" id="KW-1185">Reference proteome</keyword>
<dbReference type="EMBL" id="CAXKWB010041038">
    <property type="protein sequence ID" value="CAL4156029.1"/>
    <property type="molecule type" value="Genomic_DNA"/>
</dbReference>
<gene>
    <name evidence="4" type="ORF">MNOR_LOCUS31598</name>
</gene>
<evidence type="ECO:0000256" key="2">
    <source>
        <dbReference type="SAM" id="MobiDB-lite"/>
    </source>
</evidence>
<protein>
    <submittedName>
        <fullName evidence="4">Uncharacterized protein</fullName>
    </submittedName>
</protein>
<keyword evidence="1" id="KW-0175">Coiled coil</keyword>
<dbReference type="Proteomes" id="UP001497623">
    <property type="component" value="Unassembled WGS sequence"/>
</dbReference>
<reference evidence="4 5" key="1">
    <citation type="submission" date="2024-05" db="EMBL/GenBank/DDBJ databases">
        <authorList>
            <person name="Wallberg A."/>
        </authorList>
    </citation>
    <scope>NUCLEOTIDE SEQUENCE [LARGE SCALE GENOMIC DNA]</scope>
</reference>
<feature type="compositionally biased region" description="Basic and acidic residues" evidence="2">
    <location>
        <begin position="68"/>
        <end position="86"/>
    </location>
</feature>
<evidence type="ECO:0000256" key="3">
    <source>
        <dbReference type="SAM" id="SignalP"/>
    </source>
</evidence>
<accession>A0AAV2S2P5</accession>
<comment type="caution">
    <text evidence="4">The sequence shown here is derived from an EMBL/GenBank/DDBJ whole genome shotgun (WGS) entry which is preliminary data.</text>
</comment>
<proteinExistence type="predicted"/>
<evidence type="ECO:0000313" key="5">
    <source>
        <dbReference type="Proteomes" id="UP001497623"/>
    </source>
</evidence>
<evidence type="ECO:0000313" key="4">
    <source>
        <dbReference type="EMBL" id="CAL4156029.1"/>
    </source>
</evidence>
<keyword evidence="3" id="KW-0732">Signal</keyword>
<evidence type="ECO:0000256" key="1">
    <source>
        <dbReference type="SAM" id="Coils"/>
    </source>
</evidence>
<feature type="compositionally biased region" description="Basic and acidic residues" evidence="2">
    <location>
        <begin position="44"/>
        <end position="59"/>
    </location>
</feature>
<sequence>QYVPGDISGRMRLFSSGFLLPLSLLLLIFPALDAERENENDDITYEHDVPENEDADKTYNDVPENEDADKTYDDVPKNGDADKTEDEKKDEVLAFLNSTKIELLSCCSTTRIDTLGSVKNLSEEIQPKLEGLAVKTDIENLKVQLDKLATKKAVDTLQETVDALPTKDTINNYTEHINEKFSTLVGQLENNVTELSQSTKTLISNKTLGLKQTLEHISSIKFPDLEHKFEDNANLIIKKLNSLSTSEDIKNLTGLVGNLATKEGVNTTKNMVSLSMSDVQNSVNDLKQHFTKLVNKNDIENITHLVESLATKESLEILQGNLKSLSKENTLKNLTNFVSNQIADKTDVQETKEKITTSTTEIKKELSALKDKLSNLAVNTDVQNLNKKVQGIDDQVKTSQQNVADVREMLLKMKNKQEEQNKKIKDLIANVAKSSTSQEVDAIEQLIRSLKATSDTTLNAVKGIANTNHSPSLEIDQSQINCMESSTFTEQINILKTKVENKCSTDNLVEVVESLEERLQTQLENITLSENPCPSPSTDSPITTETPLEARSCEDTEFTNSPHGLDVCNVIVKRRLCDTDRLFGFHCCSSCVFARQIKSDGPHRYVKAPRKIDYSAVVYAVAVDKRNN</sequence>
<feature type="coiled-coil region" evidence="1">
    <location>
        <begin position="382"/>
        <end position="430"/>
    </location>
</feature>
<feature type="region of interest" description="Disordered" evidence="2">
    <location>
        <begin position="43"/>
        <end position="86"/>
    </location>
</feature>
<dbReference type="AlphaFoldDB" id="A0AAV2S2P5"/>
<name>A0AAV2S2P5_MEGNR</name>
<feature type="chain" id="PRO_5043360044" evidence="3">
    <location>
        <begin position="35"/>
        <end position="628"/>
    </location>
</feature>
<feature type="non-terminal residue" evidence="4">
    <location>
        <position position="1"/>
    </location>
</feature>
<organism evidence="4 5">
    <name type="scientific">Meganyctiphanes norvegica</name>
    <name type="common">Northern krill</name>
    <name type="synonym">Thysanopoda norvegica</name>
    <dbReference type="NCBI Taxonomy" id="48144"/>
    <lineage>
        <taxon>Eukaryota</taxon>
        <taxon>Metazoa</taxon>
        <taxon>Ecdysozoa</taxon>
        <taxon>Arthropoda</taxon>
        <taxon>Crustacea</taxon>
        <taxon>Multicrustacea</taxon>
        <taxon>Malacostraca</taxon>
        <taxon>Eumalacostraca</taxon>
        <taxon>Eucarida</taxon>
        <taxon>Euphausiacea</taxon>
        <taxon>Euphausiidae</taxon>
        <taxon>Meganyctiphanes</taxon>
    </lineage>
</organism>